<dbReference type="Proteomes" id="UP000011115">
    <property type="component" value="Unassembled WGS sequence"/>
</dbReference>
<reference evidence="1" key="2">
    <citation type="submission" date="2015-06" db="UniProtKB">
        <authorList>
            <consortium name="EnsemblPlants"/>
        </authorList>
    </citation>
    <scope>IDENTIFICATION</scope>
    <source>
        <strain evidence="1">DM1-3 516 R44</strain>
    </source>
</reference>
<dbReference type="PaxDb" id="4113-PGSC0003DMT400094987"/>
<dbReference type="AlphaFoldDB" id="M1DVB7"/>
<sequence>MNPPEFLGSQVGEDPQNFIDEVKKIFGVMQVTDNVRVKLASYQFKDAVTAKDVHMLARLGVRLMSISNGGVIVQNGSESSLVPEVKEKQDSDPILLQLKGEVHQQRVEVFSQGGDGVLRY</sequence>
<dbReference type="EnsemblPlants" id="PGSC0003DMT400094987">
    <property type="protein sequence ID" value="PGSC0003DMT400094987"/>
    <property type="gene ID" value="PGSC0003DMG400044558"/>
</dbReference>
<accession>M1DVB7</accession>
<organism evidence="1 2">
    <name type="scientific">Solanum tuberosum</name>
    <name type="common">Potato</name>
    <dbReference type="NCBI Taxonomy" id="4113"/>
    <lineage>
        <taxon>Eukaryota</taxon>
        <taxon>Viridiplantae</taxon>
        <taxon>Streptophyta</taxon>
        <taxon>Embryophyta</taxon>
        <taxon>Tracheophyta</taxon>
        <taxon>Spermatophyta</taxon>
        <taxon>Magnoliopsida</taxon>
        <taxon>eudicotyledons</taxon>
        <taxon>Gunneridae</taxon>
        <taxon>Pentapetalae</taxon>
        <taxon>asterids</taxon>
        <taxon>lamiids</taxon>
        <taxon>Solanales</taxon>
        <taxon>Solanaceae</taxon>
        <taxon>Solanoideae</taxon>
        <taxon>Solaneae</taxon>
        <taxon>Solanum</taxon>
    </lineage>
</organism>
<evidence type="ECO:0000313" key="1">
    <source>
        <dbReference type="EnsemblPlants" id="PGSC0003DMT400094987"/>
    </source>
</evidence>
<protein>
    <submittedName>
        <fullName evidence="1">Gag-pol polyprotein</fullName>
    </submittedName>
</protein>
<name>M1DVB7_SOLTU</name>
<keyword evidence="2" id="KW-1185">Reference proteome</keyword>
<proteinExistence type="predicted"/>
<reference evidence="2" key="1">
    <citation type="journal article" date="2011" name="Nature">
        <title>Genome sequence and analysis of the tuber crop potato.</title>
        <authorList>
            <consortium name="The Potato Genome Sequencing Consortium"/>
        </authorList>
    </citation>
    <scope>NUCLEOTIDE SEQUENCE [LARGE SCALE GENOMIC DNA]</scope>
    <source>
        <strain evidence="2">cv. DM1-3 516 R44</strain>
    </source>
</reference>
<dbReference type="InParanoid" id="M1DVB7"/>
<evidence type="ECO:0000313" key="2">
    <source>
        <dbReference type="Proteomes" id="UP000011115"/>
    </source>
</evidence>
<dbReference type="HOGENOM" id="CLU_2053819_0_0_1"/>
<dbReference type="Gramene" id="PGSC0003DMT400094987">
    <property type="protein sequence ID" value="PGSC0003DMT400094987"/>
    <property type="gene ID" value="PGSC0003DMG400044558"/>
</dbReference>